<keyword evidence="13" id="KW-1185">Reference proteome</keyword>
<name>A0A265E1V9_9GAMM</name>
<dbReference type="PANTHER" id="PTHR43394:SF1">
    <property type="entry name" value="ATP-BINDING CASSETTE SUB-FAMILY B MEMBER 10, MITOCHONDRIAL"/>
    <property type="match status" value="1"/>
</dbReference>
<dbReference type="Proteomes" id="UP000216538">
    <property type="component" value="Unassembled WGS sequence"/>
</dbReference>
<dbReference type="GO" id="GO:0005886">
    <property type="term" value="C:plasma membrane"/>
    <property type="evidence" value="ECO:0007669"/>
    <property type="project" value="UniProtKB-SubCell"/>
</dbReference>
<keyword evidence="5 7" id="KW-1133">Transmembrane helix</keyword>
<organism evidence="10 12">
    <name type="scientific">Vreelandella boliviensis LC1</name>
    <dbReference type="NCBI Taxonomy" id="1072583"/>
    <lineage>
        <taxon>Bacteria</taxon>
        <taxon>Pseudomonadati</taxon>
        <taxon>Pseudomonadota</taxon>
        <taxon>Gammaproteobacteria</taxon>
        <taxon>Oceanospirillales</taxon>
        <taxon>Halomonadaceae</taxon>
        <taxon>Vreelandella</taxon>
    </lineage>
</organism>
<keyword evidence="4" id="KW-0067">ATP-binding</keyword>
<dbReference type="GO" id="GO:0090374">
    <property type="term" value="P:oligopeptide export from mitochondrion"/>
    <property type="evidence" value="ECO:0007669"/>
    <property type="project" value="TreeGrafter"/>
</dbReference>
<dbReference type="STRING" id="1072583.KUC_1571"/>
<proteinExistence type="predicted"/>
<keyword evidence="6 7" id="KW-0472">Membrane</keyword>
<dbReference type="EMBL" id="NPEY01000002">
    <property type="protein sequence ID" value="OZT75547.1"/>
    <property type="molecule type" value="Genomic_DNA"/>
</dbReference>
<evidence type="ECO:0000256" key="7">
    <source>
        <dbReference type="SAM" id="Phobius"/>
    </source>
</evidence>
<feature type="transmembrane region" description="Helical" evidence="7">
    <location>
        <begin position="170"/>
        <end position="187"/>
    </location>
</feature>
<evidence type="ECO:0000256" key="2">
    <source>
        <dbReference type="ARBA" id="ARBA00022692"/>
    </source>
</evidence>
<dbReference type="InterPro" id="IPR036640">
    <property type="entry name" value="ABC1_TM_sf"/>
</dbReference>
<keyword evidence="2 7" id="KW-0812">Transmembrane</keyword>
<evidence type="ECO:0000313" key="10">
    <source>
        <dbReference type="EMBL" id="EHJ94612.1"/>
    </source>
</evidence>
<dbReference type="InterPro" id="IPR011527">
    <property type="entry name" value="ABC1_TM_dom"/>
</dbReference>
<dbReference type="GO" id="GO:0015421">
    <property type="term" value="F:ABC-type oligopeptide transporter activity"/>
    <property type="evidence" value="ECO:0007669"/>
    <property type="project" value="TreeGrafter"/>
</dbReference>
<comment type="subcellular location">
    <subcellularLocation>
        <location evidence="1">Cell membrane</location>
        <topology evidence="1">Multi-pass membrane protein</topology>
    </subcellularLocation>
</comment>
<evidence type="ECO:0000259" key="9">
    <source>
        <dbReference type="PROSITE" id="PS50929"/>
    </source>
</evidence>
<dbReference type="Pfam" id="PF00664">
    <property type="entry name" value="ABC_membrane"/>
    <property type="match status" value="1"/>
</dbReference>
<dbReference type="AlphaFoldDB" id="A0A265E1V9"/>
<dbReference type="GO" id="GO:0005524">
    <property type="term" value="F:ATP binding"/>
    <property type="evidence" value="ECO:0007669"/>
    <property type="project" value="UniProtKB-KW"/>
</dbReference>
<evidence type="ECO:0000256" key="1">
    <source>
        <dbReference type="ARBA" id="ARBA00004651"/>
    </source>
</evidence>
<evidence type="ECO:0000256" key="6">
    <source>
        <dbReference type="ARBA" id="ARBA00023136"/>
    </source>
</evidence>
<evidence type="ECO:0000259" key="8">
    <source>
        <dbReference type="PROSITE" id="PS50893"/>
    </source>
</evidence>
<feature type="domain" description="ABC transmembrane type-1" evidence="9">
    <location>
        <begin position="25"/>
        <end position="311"/>
    </location>
</feature>
<dbReference type="InterPro" id="IPR003439">
    <property type="entry name" value="ABC_transporter-like_ATP-bd"/>
</dbReference>
<dbReference type="CDD" id="cd18575">
    <property type="entry name" value="ABC_6TM_bac_exporter_ABCB8_10_like"/>
    <property type="match status" value="1"/>
</dbReference>
<dbReference type="InterPro" id="IPR027417">
    <property type="entry name" value="P-loop_NTPase"/>
</dbReference>
<dbReference type="InterPro" id="IPR017871">
    <property type="entry name" value="ABC_transporter-like_CS"/>
</dbReference>
<gene>
    <name evidence="11" type="ORF">CE457_03900</name>
    <name evidence="10" type="ORF">KUC_1571</name>
</gene>
<reference evidence="11 13" key="2">
    <citation type="submission" date="2017-07" db="EMBL/GenBank/DDBJ databases">
        <title>Shotgun whole genome sequences of three halophilic bacterial isolates.</title>
        <authorList>
            <person name="Pozzo T."/>
            <person name="Higdon S.M."/>
            <person name="Quillaguaman J."/>
        </authorList>
    </citation>
    <scope>NUCLEOTIDE SEQUENCE [LARGE SCALE GENOMIC DNA]</scope>
    <source>
        <strain evidence="11 13">LC1</strain>
    </source>
</reference>
<protein>
    <submittedName>
        <fullName evidence="10 11">ABC transporter</fullName>
    </submittedName>
</protein>
<keyword evidence="3" id="KW-0547">Nucleotide-binding</keyword>
<dbReference type="OrthoDB" id="9806127at2"/>
<dbReference type="InterPro" id="IPR003593">
    <property type="entry name" value="AAA+_ATPase"/>
</dbReference>
<sequence>MNQRPNPRVLLRLLGLLRPYRSRLALAGLALLLASGSVLLLGNGLRLVIDRGFLAADEQALAQMLGLMLVVVTVLALASALRYYQVTWIGERLAADLRQRVFDHLLTLEPSFFESASDGRAAGEIASRLTADTSVLQSLFGSSVSLALRNLVMLVGAVVLMLVTQPWLSAMVLIGIPATLLPIVWYGRRVRRLSRTSQDRVAELGRYAEEALSGIKTIQAFTHEAVDKTHYGQRVEQAFGSAIERTQQRAWLTGIAMLVVFTAVGLMLWQGGQAVLAGTMSAGELSAFIFYAVLAAGAIATLAEVAGDVQRAAGAAERLLELLDTPPVIHSPMEPYSLPQPLRGEITLESVSFTYPGRETAALEGFDLHIQPGERVAVVGPSGAGKSTLLALLLRFYDPIQGRITLDGSDIRSLDLAALRGAMGLVAQEPVLFSGSVAENLRYGNPEADIDRLRIAAQDASALEFIDALPQGFDTPLGPGGVQLSGGQRQRLAIARALLKNPAVLLLDEATSALDAESERLVQQALDRLMVGRTSIVIAHRLATVIAADRLLVLDGGKLMAAGTHDELITTSPLYRHLAALQFGGETL</sequence>
<evidence type="ECO:0000313" key="13">
    <source>
        <dbReference type="Proteomes" id="UP000216538"/>
    </source>
</evidence>
<evidence type="ECO:0000313" key="11">
    <source>
        <dbReference type="EMBL" id="OZT75547.1"/>
    </source>
</evidence>
<dbReference type="InterPro" id="IPR039421">
    <property type="entry name" value="Type_1_exporter"/>
</dbReference>
<evidence type="ECO:0000313" key="12">
    <source>
        <dbReference type="Proteomes" id="UP000005756"/>
    </source>
</evidence>
<dbReference type="PROSITE" id="PS50929">
    <property type="entry name" value="ABC_TM1F"/>
    <property type="match status" value="1"/>
</dbReference>
<dbReference type="Gene3D" id="3.40.50.300">
    <property type="entry name" value="P-loop containing nucleotide triphosphate hydrolases"/>
    <property type="match status" value="1"/>
</dbReference>
<dbReference type="SUPFAM" id="SSF90123">
    <property type="entry name" value="ABC transporter transmembrane region"/>
    <property type="match status" value="1"/>
</dbReference>
<dbReference type="SMART" id="SM00382">
    <property type="entry name" value="AAA"/>
    <property type="match status" value="1"/>
</dbReference>
<dbReference type="PANTHER" id="PTHR43394">
    <property type="entry name" value="ATP-DEPENDENT PERMEASE MDL1, MITOCHONDRIAL"/>
    <property type="match status" value="1"/>
</dbReference>
<dbReference type="PROSITE" id="PS50893">
    <property type="entry name" value="ABC_TRANSPORTER_2"/>
    <property type="match status" value="1"/>
</dbReference>
<feature type="transmembrane region" description="Helical" evidence="7">
    <location>
        <begin position="146"/>
        <end position="164"/>
    </location>
</feature>
<evidence type="ECO:0000256" key="3">
    <source>
        <dbReference type="ARBA" id="ARBA00022741"/>
    </source>
</evidence>
<dbReference type="RefSeq" id="WP_007112548.1">
    <property type="nucleotide sequence ID" value="NZ_JH393257.1"/>
</dbReference>
<evidence type="ECO:0000256" key="4">
    <source>
        <dbReference type="ARBA" id="ARBA00022840"/>
    </source>
</evidence>
<dbReference type="FunFam" id="3.40.50.300:FF:000218">
    <property type="entry name" value="Multidrug ABC transporter ATP-binding protein"/>
    <property type="match status" value="1"/>
</dbReference>
<evidence type="ECO:0000256" key="5">
    <source>
        <dbReference type="ARBA" id="ARBA00022989"/>
    </source>
</evidence>
<feature type="transmembrane region" description="Helical" evidence="7">
    <location>
        <begin position="289"/>
        <end position="309"/>
    </location>
</feature>
<dbReference type="Gene3D" id="1.20.1560.10">
    <property type="entry name" value="ABC transporter type 1, transmembrane domain"/>
    <property type="match status" value="1"/>
</dbReference>
<dbReference type="Proteomes" id="UP000005756">
    <property type="component" value="Unassembled WGS sequence"/>
</dbReference>
<dbReference type="GO" id="GO:0016887">
    <property type="term" value="F:ATP hydrolysis activity"/>
    <property type="evidence" value="ECO:0007669"/>
    <property type="project" value="InterPro"/>
</dbReference>
<feature type="transmembrane region" description="Helical" evidence="7">
    <location>
        <begin position="250"/>
        <end position="269"/>
    </location>
</feature>
<dbReference type="EMBL" id="JH393257">
    <property type="protein sequence ID" value="EHJ94612.1"/>
    <property type="molecule type" value="Genomic_DNA"/>
</dbReference>
<feature type="transmembrane region" description="Helical" evidence="7">
    <location>
        <begin position="64"/>
        <end position="84"/>
    </location>
</feature>
<feature type="domain" description="ABC transporter" evidence="8">
    <location>
        <begin position="346"/>
        <end position="581"/>
    </location>
</feature>
<dbReference type="PROSITE" id="PS00211">
    <property type="entry name" value="ABC_TRANSPORTER_1"/>
    <property type="match status" value="1"/>
</dbReference>
<dbReference type="Pfam" id="PF00005">
    <property type="entry name" value="ABC_tran"/>
    <property type="match status" value="1"/>
</dbReference>
<reference evidence="10 12" key="1">
    <citation type="submission" date="2011-10" db="EMBL/GenBank/DDBJ databases">
        <authorList>
            <person name="Quillaguamn J."/>
            <person name="Guzmn D."/>
            <person name="Balderrama-Subieta A."/>
            <person name="Cardona-Ortuo C."/>
            <person name="Guevara-Martnez M."/>
            <person name="Callisaya-Quispe N."/>
        </authorList>
    </citation>
    <scope>NUCLEOTIDE SEQUENCE [LARGE SCALE GENOMIC DNA]</scope>
    <source>
        <strain evidence="10 12">LC1</strain>
    </source>
</reference>
<dbReference type="SUPFAM" id="SSF52540">
    <property type="entry name" value="P-loop containing nucleoside triphosphate hydrolases"/>
    <property type="match status" value="1"/>
</dbReference>
<accession>A0A265E1V9</accession>